<feature type="transmembrane region" description="Helical" evidence="2">
    <location>
        <begin position="42"/>
        <end position="61"/>
    </location>
</feature>
<keyword evidence="2" id="KW-1133">Transmembrane helix</keyword>
<comment type="caution">
    <text evidence="3">The sequence shown here is derived from an EMBL/GenBank/DDBJ whole genome shotgun (WGS) entry which is preliminary data.</text>
</comment>
<name>A0ABP9FTL4_9MICC</name>
<keyword evidence="4" id="KW-1185">Reference proteome</keyword>
<accession>A0ABP9FTL4</accession>
<feature type="transmembrane region" description="Helical" evidence="2">
    <location>
        <begin position="7"/>
        <end position="30"/>
    </location>
</feature>
<evidence type="ECO:0000256" key="1">
    <source>
        <dbReference type="SAM" id="MobiDB-lite"/>
    </source>
</evidence>
<evidence type="ECO:0000256" key="2">
    <source>
        <dbReference type="SAM" id="Phobius"/>
    </source>
</evidence>
<dbReference type="Proteomes" id="UP001500368">
    <property type="component" value="Unassembled WGS sequence"/>
</dbReference>
<feature type="transmembrane region" description="Helical" evidence="2">
    <location>
        <begin position="140"/>
        <end position="160"/>
    </location>
</feature>
<evidence type="ECO:0008006" key="5">
    <source>
        <dbReference type="Google" id="ProtNLM"/>
    </source>
</evidence>
<feature type="region of interest" description="Disordered" evidence="1">
    <location>
        <begin position="165"/>
        <end position="185"/>
    </location>
</feature>
<dbReference type="RefSeq" id="WP_049897398.1">
    <property type="nucleotide sequence ID" value="NZ_BAABLW010000002.1"/>
</dbReference>
<keyword evidence="2" id="KW-0812">Transmembrane</keyword>
<sequence>MSRLHPVWLLIISAGAALLGYLATVGMISAGHGSPVLPMSSAVTLVGVGLIVLALGILVWWDQRRLLKAADESRRRSRAGQPPSYSAPARRLHPLQAARVVAAGQACAYAGALIAGWHGGVLLHLAPAAGAGTPNVTSSLVMMIGGLIWVIIGFVVETLCRIPPDNAAPPQDGETTTDGNEGYAL</sequence>
<organism evidence="3 4">
    <name type="scientific">Nesterenkonia rhizosphaerae</name>
    <dbReference type="NCBI Taxonomy" id="1348272"/>
    <lineage>
        <taxon>Bacteria</taxon>
        <taxon>Bacillati</taxon>
        <taxon>Actinomycetota</taxon>
        <taxon>Actinomycetes</taxon>
        <taxon>Micrococcales</taxon>
        <taxon>Micrococcaceae</taxon>
        <taxon>Nesterenkonia</taxon>
    </lineage>
</organism>
<reference evidence="4" key="1">
    <citation type="journal article" date="2019" name="Int. J. Syst. Evol. Microbiol.">
        <title>The Global Catalogue of Microorganisms (GCM) 10K type strain sequencing project: providing services to taxonomists for standard genome sequencing and annotation.</title>
        <authorList>
            <consortium name="The Broad Institute Genomics Platform"/>
            <consortium name="The Broad Institute Genome Sequencing Center for Infectious Disease"/>
            <person name="Wu L."/>
            <person name="Ma J."/>
        </authorList>
    </citation>
    <scope>NUCLEOTIDE SEQUENCE [LARGE SCALE GENOMIC DNA]</scope>
    <source>
        <strain evidence="4">JCM 19129</strain>
    </source>
</reference>
<keyword evidence="2" id="KW-0472">Membrane</keyword>
<dbReference type="Pfam" id="PF11377">
    <property type="entry name" value="DUF3180"/>
    <property type="match status" value="1"/>
</dbReference>
<feature type="transmembrane region" description="Helical" evidence="2">
    <location>
        <begin position="100"/>
        <end position="120"/>
    </location>
</feature>
<dbReference type="InterPro" id="IPR021517">
    <property type="entry name" value="DUF3180"/>
</dbReference>
<dbReference type="EMBL" id="BAABLW010000002">
    <property type="protein sequence ID" value="GAA4912938.1"/>
    <property type="molecule type" value="Genomic_DNA"/>
</dbReference>
<protein>
    <recommendedName>
        <fullName evidence="5">DUF3180 domain-containing protein</fullName>
    </recommendedName>
</protein>
<evidence type="ECO:0000313" key="3">
    <source>
        <dbReference type="EMBL" id="GAA4912938.1"/>
    </source>
</evidence>
<gene>
    <name evidence="3" type="ORF">GCM10025790_04490</name>
</gene>
<proteinExistence type="predicted"/>
<evidence type="ECO:0000313" key="4">
    <source>
        <dbReference type="Proteomes" id="UP001500368"/>
    </source>
</evidence>